<evidence type="ECO:0000313" key="4">
    <source>
        <dbReference type="EMBL" id="XCD05290.1"/>
    </source>
</evidence>
<dbReference type="EMBL" id="PP511862">
    <property type="protein sequence ID" value="XCD08145.1"/>
    <property type="molecule type" value="Genomic_DNA"/>
</dbReference>
<evidence type="ECO:0000313" key="5">
    <source>
        <dbReference type="EMBL" id="XCD06005.1"/>
    </source>
</evidence>
<name>A0AAU8B2V4_9VIRU</name>
<evidence type="ECO:0000313" key="6">
    <source>
        <dbReference type="EMBL" id="XCD06353.1"/>
    </source>
</evidence>
<proteinExistence type="predicted"/>
<accession>A0AAU8B2V4</accession>
<organism evidence="4">
    <name type="scientific">Dulem virus 213</name>
    <dbReference type="NCBI Taxonomy" id="3145690"/>
    <lineage>
        <taxon>Viruses</taxon>
        <taxon>Monodnaviria</taxon>
        <taxon>Sangervirae</taxon>
        <taxon>Phixviricota</taxon>
        <taxon>Malgrandaviricetes</taxon>
        <taxon>Petitvirales</taxon>
        <taxon>Microviridae</taxon>
        <taxon>Microvirus</taxon>
    </lineage>
</organism>
<dbReference type="EMBL" id="PP511622">
    <property type="protein sequence ID" value="XCD06005.1"/>
    <property type="molecule type" value="Genomic_DNA"/>
</dbReference>
<dbReference type="EMBL" id="PP511724">
    <property type="protein sequence ID" value="XCD06890.1"/>
    <property type="molecule type" value="Genomic_DNA"/>
</dbReference>
<dbReference type="EMBL" id="PP511403">
    <property type="protein sequence ID" value="XCD03938.1"/>
    <property type="molecule type" value="Genomic_DNA"/>
</dbReference>
<evidence type="ECO:0000313" key="2">
    <source>
        <dbReference type="EMBL" id="XCD03938.1"/>
    </source>
</evidence>
<feature type="region of interest" description="Disordered" evidence="1">
    <location>
        <begin position="87"/>
        <end position="107"/>
    </location>
</feature>
<evidence type="ECO:0000313" key="3">
    <source>
        <dbReference type="EMBL" id="XCD04696.1"/>
    </source>
</evidence>
<sequence>MKKVIVPSINNFGPIQTKEGEYIEEKVRRITENGEPIEDGAPIIYTERKDGVNPAYNIRTDRWEIAQDAMEQVGKNKSKIIAMKIAQRENTGENQPVKADTGSTGTE</sequence>
<evidence type="ECO:0000256" key="1">
    <source>
        <dbReference type="SAM" id="MobiDB-lite"/>
    </source>
</evidence>
<reference evidence="4" key="1">
    <citation type="submission" date="2024-03" db="EMBL/GenBank/DDBJ databases">
        <title>Diverse circular DNA viruses in blood, oral, and fecal samples of captive lemurs.</title>
        <authorList>
            <person name="Paietta E.N."/>
            <person name="Kraberger S."/>
            <person name="Lund M.C."/>
            <person name="Custer J.M."/>
            <person name="Vargas K.M."/>
            <person name="Ehmke E.E."/>
            <person name="Yoder A.D."/>
            <person name="Varsani A."/>
        </authorList>
    </citation>
    <scope>NUCLEOTIDE SEQUENCE</scope>
    <source>
        <strain evidence="2">Duke_21_53</strain>
        <strain evidence="3">Duke_24FF_996</strain>
        <strain evidence="4">Duke_24FS_60</strain>
        <strain evidence="5">Duke_25FF_1053</strain>
        <strain evidence="6">Duke_25FS_76</strain>
        <strain evidence="7">Duke_26_44</strain>
        <strain evidence="8">Duke_29_30</strain>
    </source>
</reference>
<evidence type="ECO:0000313" key="7">
    <source>
        <dbReference type="EMBL" id="XCD06890.1"/>
    </source>
</evidence>
<dbReference type="EMBL" id="PP511495">
    <property type="protein sequence ID" value="XCD04696.1"/>
    <property type="molecule type" value="Genomic_DNA"/>
</dbReference>
<dbReference type="EMBL" id="PP511541">
    <property type="protein sequence ID" value="XCD05290.1"/>
    <property type="molecule type" value="Genomic_DNA"/>
</dbReference>
<dbReference type="EMBL" id="PP511661">
    <property type="protein sequence ID" value="XCD06353.1"/>
    <property type="molecule type" value="Genomic_DNA"/>
</dbReference>
<evidence type="ECO:0000313" key="8">
    <source>
        <dbReference type="EMBL" id="XCD08145.1"/>
    </source>
</evidence>
<protein>
    <submittedName>
        <fullName evidence="4">Uncharacterized protein</fullName>
    </submittedName>
</protein>